<evidence type="ECO:0000256" key="2">
    <source>
        <dbReference type="ARBA" id="ARBA00010752"/>
    </source>
</evidence>
<feature type="domain" description="DNA polymerase III beta sliding clamp N-terminal" evidence="10">
    <location>
        <begin position="1"/>
        <end position="117"/>
    </location>
</feature>
<feature type="domain" description="DNA polymerase III beta sliding clamp central" evidence="11">
    <location>
        <begin position="126"/>
        <end position="234"/>
    </location>
</feature>
<evidence type="ECO:0000256" key="5">
    <source>
        <dbReference type="ARBA" id="ARBA00022695"/>
    </source>
</evidence>
<dbReference type="GO" id="GO:0005737">
    <property type="term" value="C:cytoplasm"/>
    <property type="evidence" value="ECO:0007669"/>
    <property type="project" value="UniProtKB-SubCell"/>
</dbReference>
<comment type="function">
    <text evidence="9">Confers DNA tethering and processivity to DNA polymerases and other proteins. Acts as a clamp, forming a ring around DNA (a reaction catalyzed by the clamp-loading complex) which diffuses in an ATP-independent manner freely and bidirectionally along dsDNA. Initially characterized for its ability to contact the catalytic subunit of DNA polymerase III (Pol III), a complex, multichain enzyme responsible for most of the replicative synthesis in bacteria; Pol III exhibits 3'-5' exonuclease proofreading activity. The beta chain is required for initiation of replication as well as for processivity of DNA replication.</text>
</comment>
<proteinExistence type="inferred from homology"/>
<keyword evidence="7 9" id="KW-0239">DNA-directed DNA polymerase</keyword>
<keyword evidence="8" id="KW-0238">DNA-binding</keyword>
<accession>A0A9X5FBH1</accession>
<dbReference type="SUPFAM" id="SSF55979">
    <property type="entry name" value="DNA clamp"/>
    <property type="match status" value="3"/>
</dbReference>
<evidence type="ECO:0000256" key="6">
    <source>
        <dbReference type="ARBA" id="ARBA00022705"/>
    </source>
</evidence>
<dbReference type="PANTHER" id="PTHR30478:SF0">
    <property type="entry name" value="BETA SLIDING CLAMP"/>
    <property type="match status" value="1"/>
</dbReference>
<dbReference type="Pfam" id="PF02767">
    <property type="entry name" value="DNA_pol3_beta_2"/>
    <property type="match status" value="1"/>
</dbReference>
<dbReference type="InterPro" id="IPR046938">
    <property type="entry name" value="DNA_clamp_sf"/>
</dbReference>
<organism evidence="13 14">
    <name type="scientific">Sanguibacter hominis ATCC BAA-789</name>
    <dbReference type="NCBI Taxonomy" id="1312740"/>
    <lineage>
        <taxon>Bacteria</taxon>
        <taxon>Bacillati</taxon>
        <taxon>Actinomycetota</taxon>
        <taxon>Actinomycetes</taxon>
        <taxon>Micrococcales</taxon>
        <taxon>Sanguibacteraceae</taxon>
        <taxon>Sanguibacter</taxon>
    </lineage>
</organism>
<dbReference type="PIRSF" id="PIRSF000804">
    <property type="entry name" value="DNA_pol_III_b"/>
    <property type="match status" value="1"/>
</dbReference>
<keyword evidence="14" id="KW-1185">Reference proteome</keyword>
<comment type="caution">
    <text evidence="13">The sequence shown here is derived from an EMBL/GenBank/DDBJ whole genome shotgun (WGS) entry which is preliminary data.</text>
</comment>
<evidence type="ECO:0000259" key="12">
    <source>
        <dbReference type="Pfam" id="PF02768"/>
    </source>
</evidence>
<evidence type="ECO:0000256" key="4">
    <source>
        <dbReference type="ARBA" id="ARBA00022679"/>
    </source>
</evidence>
<evidence type="ECO:0000256" key="3">
    <source>
        <dbReference type="ARBA" id="ARBA00022490"/>
    </source>
</evidence>
<evidence type="ECO:0000313" key="14">
    <source>
        <dbReference type="Proteomes" id="UP000774283"/>
    </source>
</evidence>
<evidence type="ECO:0000259" key="10">
    <source>
        <dbReference type="Pfam" id="PF00712"/>
    </source>
</evidence>
<dbReference type="PANTHER" id="PTHR30478">
    <property type="entry name" value="DNA POLYMERASE III SUBUNIT BETA"/>
    <property type="match status" value="1"/>
</dbReference>
<sequence>MKLTIPSDVLADAVTWTARTIPARPAAPVLAGILLTADGSTLTLSAYDYETSTTTTVTANVTTPGTALVSGRLLADIVKALPGKPVTLEVDGGLSIRCGASRFRLLTMPHDGYPALPAAPASTVTLDGHSLAHAVSQVAVAASRDDTLPLLTCIKVEATPGKVTLLATDRYRLALRELAHDGDLDGEWLLRARTLTEVTKTTAGPVGFATSDQLAAFTTGARTLTSLQVDGDYPPVRRLFPDDTPITARVNVADLTAAVKRVALVAERNTPVRLTFDTNTLTLTAGTGDDATATEEFPATLVGAPIAVAFNPTFLIDGLTALDTATVELGFTHPNKPVVFTGVTADGDLVNAYRYLLVPIRFAG</sequence>
<dbReference type="Pfam" id="PF00712">
    <property type="entry name" value="DNA_pol3_beta"/>
    <property type="match status" value="1"/>
</dbReference>
<dbReference type="Gene3D" id="3.10.150.10">
    <property type="entry name" value="DNA Polymerase III, subunit A, domain 2"/>
    <property type="match status" value="3"/>
</dbReference>
<keyword evidence="6 9" id="KW-0235">DNA replication</keyword>
<evidence type="ECO:0000256" key="9">
    <source>
        <dbReference type="PIRNR" id="PIRNR000804"/>
    </source>
</evidence>
<dbReference type="InterPro" id="IPR001001">
    <property type="entry name" value="DNA_polIII_beta"/>
</dbReference>
<dbReference type="InterPro" id="IPR022634">
    <property type="entry name" value="DNA_polIII_beta_N"/>
</dbReference>
<keyword evidence="3 9" id="KW-0963">Cytoplasm</keyword>
<evidence type="ECO:0000256" key="8">
    <source>
        <dbReference type="ARBA" id="ARBA00023125"/>
    </source>
</evidence>
<feature type="domain" description="DNA polymerase III beta sliding clamp C-terminal" evidence="12">
    <location>
        <begin position="237"/>
        <end position="344"/>
    </location>
</feature>
<dbReference type="GO" id="GO:0003887">
    <property type="term" value="F:DNA-directed DNA polymerase activity"/>
    <property type="evidence" value="ECO:0007669"/>
    <property type="project" value="UniProtKB-UniRule"/>
</dbReference>
<evidence type="ECO:0000256" key="7">
    <source>
        <dbReference type="ARBA" id="ARBA00022932"/>
    </source>
</evidence>
<dbReference type="InterPro" id="IPR022637">
    <property type="entry name" value="DNA_polIII_beta_cen"/>
</dbReference>
<dbReference type="GO" id="GO:0009360">
    <property type="term" value="C:DNA polymerase III complex"/>
    <property type="evidence" value="ECO:0007669"/>
    <property type="project" value="InterPro"/>
</dbReference>
<dbReference type="SMART" id="SM00480">
    <property type="entry name" value="POL3Bc"/>
    <property type="match status" value="1"/>
</dbReference>
<reference evidence="13 14" key="1">
    <citation type="submission" date="2020-04" db="EMBL/GenBank/DDBJ databases">
        <title>MicrobeNet Type strains.</title>
        <authorList>
            <person name="Nicholson A.C."/>
        </authorList>
    </citation>
    <scope>NUCLEOTIDE SEQUENCE [LARGE SCALE GENOMIC DNA]</scope>
    <source>
        <strain evidence="13 14">ATCC BAA-789</strain>
    </source>
</reference>
<keyword evidence="5 9" id="KW-0548">Nucleotidyltransferase</keyword>
<name>A0A9X5FBH1_9MICO</name>
<gene>
    <name evidence="13" type="primary">dnaN</name>
    <name evidence="13" type="ORF">HF995_07570</name>
</gene>
<dbReference type="EMBL" id="JAAXOW010000002">
    <property type="protein sequence ID" value="NKX93130.1"/>
    <property type="molecule type" value="Genomic_DNA"/>
</dbReference>
<dbReference type="RefSeq" id="WP_168447207.1">
    <property type="nucleotide sequence ID" value="NZ_JAAXOW010000002.1"/>
</dbReference>
<dbReference type="Proteomes" id="UP000774283">
    <property type="component" value="Unassembled WGS sequence"/>
</dbReference>
<dbReference type="GO" id="GO:0003677">
    <property type="term" value="F:DNA binding"/>
    <property type="evidence" value="ECO:0007669"/>
    <property type="project" value="UniProtKB-UniRule"/>
</dbReference>
<dbReference type="GO" id="GO:0008408">
    <property type="term" value="F:3'-5' exonuclease activity"/>
    <property type="evidence" value="ECO:0007669"/>
    <property type="project" value="InterPro"/>
</dbReference>
<dbReference type="AlphaFoldDB" id="A0A9X5FBH1"/>
<protein>
    <recommendedName>
        <fullName evidence="9">Beta sliding clamp</fullName>
    </recommendedName>
</protein>
<dbReference type="CDD" id="cd00140">
    <property type="entry name" value="beta_clamp"/>
    <property type="match status" value="1"/>
</dbReference>
<dbReference type="GO" id="GO:0006271">
    <property type="term" value="P:DNA strand elongation involved in DNA replication"/>
    <property type="evidence" value="ECO:0007669"/>
    <property type="project" value="TreeGrafter"/>
</dbReference>
<comment type="subunit">
    <text evidence="9">Forms a ring-shaped head-to-tail homodimer around DNA.</text>
</comment>
<evidence type="ECO:0000259" key="11">
    <source>
        <dbReference type="Pfam" id="PF02767"/>
    </source>
</evidence>
<dbReference type="NCBIfam" id="TIGR00663">
    <property type="entry name" value="dnan"/>
    <property type="match status" value="1"/>
</dbReference>
<evidence type="ECO:0000256" key="1">
    <source>
        <dbReference type="ARBA" id="ARBA00004496"/>
    </source>
</evidence>
<comment type="similarity">
    <text evidence="2 9">Belongs to the beta sliding clamp family.</text>
</comment>
<evidence type="ECO:0000313" key="13">
    <source>
        <dbReference type="EMBL" id="NKX93130.1"/>
    </source>
</evidence>
<dbReference type="Pfam" id="PF02768">
    <property type="entry name" value="DNA_pol3_beta_3"/>
    <property type="match status" value="1"/>
</dbReference>
<dbReference type="InterPro" id="IPR022635">
    <property type="entry name" value="DNA_polIII_beta_C"/>
</dbReference>
<keyword evidence="4 9" id="KW-0808">Transferase</keyword>
<comment type="subcellular location">
    <subcellularLocation>
        <location evidence="1 9">Cytoplasm</location>
    </subcellularLocation>
</comment>